<dbReference type="HOGENOM" id="CLU_012348_1_0_5"/>
<dbReference type="InterPro" id="IPR017961">
    <property type="entry name" value="DNA_pol_Y-fam_little_finger"/>
</dbReference>
<keyword evidence="7 17" id="KW-0548">Nucleotidyltransferase</keyword>
<dbReference type="PANTHER" id="PTHR11076">
    <property type="entry name" value="DNA REPAIR POLYMERASE UMUC / TRANSFERASE FAMILY MEMBER"/>
    <property type="match status" value="1"/>
</dbReference>
<dbReference type="InterPro" id="IPR043128">
    <property type="entry name" value="Rev_trsase/Diguanyl_cyclase"/>
</dbReference>
<evidence type="ECO:0000313" key="20">
    <source>
        <dbReference type="Proteomes" id="UP000008952"/>
    </source>
</evidence>
<dbReference type="CDD" id="cd03586">
    <property type="entry name" value="PolY_Pol_IV_kappa"/>
    <property type="match status" value="1"/>
</dbReference>
<dbReference type="Gene3D" id="3.30.1490.100">
    <property type="entry name" value="DNA polymerase, Y-family, little finger domain"/>
    <property type="match status" value="1"/>
</dbReference>
<evidence type="ECO:0000256" key="2">
    <source>
        <dbReference type="ARBA" id="ARBA00010945"/>
    </source>
</evidence>
<evidence type="ECO:0000313" key="19">
    <source>
        <dbReference type="EMBL" id="EJF88690.1"/>
    </source>
</evidence>
<keyword evidence="20" id="KW-1185">Reference proteome</keyword>
<dbReference type="Gene3D" id="3.40.1170.60">
    <property type="match status" value="1"/>
</dbReference>
<dbReference type="InterPro" id="IPR001126">
    <property type="entry name" value="UmuC"/>
</dbReference>
<feature type="site" description="Substrate discrimination" evidence="17">
    <location>
        <position position="56"/>
    </location>
</feature>
<dbReference type="GO" id="GO:0042276">
    <property type="term" value="P:error-prone translesion synthesis"/>
    <property type="evidence" value="ECO:0007669"/>
    <property type="project" value="TreeGrafter"/>
</dbReference>
<proteinExistence type="inferred from homology"/>
<dbReference type="NCBIfam" id="NF002677">
    <property type="entry name" value="PRK02406.1"/>
    <property type="match status" value="1"/>
</dbReference>
<dbReference type="GO" id="GO:0000287">
    <property type="term" value="F:magnesium ion binding"/>
    <property type="evidence" value="ECO:0007669"/>
    <property type="project" value="UniProtKB-UniRule"/>
</dbReference>
<keyword evidence="12 17" id="KW-0239">DNA-directed DNA polymerase</keyword>
<keyword evidence="10 17" id="KW-0227">DNA damage</keyword>
<evidence type="ECO:0000256" key="15">
    <source>
        <dbReference type="ARBA" id="ARBA00025589"/>
    </source>
</evidence>
<comment type="caution">
    <text evidence="19">The sequence shown here is derived from an EMBL/GenBank/DDBJ whole genome shotgun (WGS) entry which is preliminary data.</text>
</comment>
<evidence type="ECO:0000256" key="13">
    <source>
        <dbReference type="ARBA" id="ARBA00023125"/>
    </source>
</evidence>
<dbReference type="FunFam" id="3.40.1170.60:FF:000001">
    <property type="entry name" value="DNA polymerase IV"/>
    <property type="match status" value="1"/>
</dbReference>
<name>J1JVU9_9HYPH</name>
<evidence type="ECO:0000256" key="10">
    <source>
        <dbReference type="ARBA" id="ARBA00022763"/>
    </source>
</evidence>
<evidence type="ECO:0000256" key="14">
    <source>
        <dbReference type="ARBA" id="ARBA00023204"/>
    </source>
</evidence>
<dbReference type="SUPFAM" id="SSF56672">
    <property type="entry name" value="DNA/RNA polymerases"/>
    <property type="match status" value="1"/>
</dbReference>
<dbReference type="GO" id="GO:0006281">
    <property type="term" value="P:DNA repair"/>
    <property type="evidence" value="ECO:0007669"/>
    <property type="project" value="UniProtKB-UniRule"/>
</dbReference>
<keyword evidence="13 17" id="KW-0238">DNA-binding</keyword>
<dbReference type="FunFam" id="3.30.1490.100:FF:000004">
    <property type="entry name" value="DNA polymerase IV"/>
    <property type="match status" value="1"/>
</dbReference>
<dbReference type="Gene3D" id="3.30.70.270">
    <property type="match status" value="1"/>
</dbReference>
<evidence type="ECO:0000256" key="3">
    <source>
        <dbReference type="ARBA" id="ARBA00011245"/>
    </source>
</evidence>
<dbReference type="GO" id="GO:0003684">
    <property type="term" value="F:damaged DNA binding"/>
    <property type="evidence" value="ECO:0007669"/>
    <property type="project" value="InterPro"/>
</dbReference>
<evidence type="ECO:0000256" key="7">
    <source>
        <dbReference type="ARBA" id="ARBA00022695"/>
    </source>
</evidence>
<feature type="binding site" evidence="17">
    <location>
        <position position="51"/>
    </location>
    <ligand>
        <name>Mg(2+)</name>
        <dbReference type="ChEBI" id="CHEBI:18420"/>
    </ligand>
</feature>
<evidence type="ECO:0000256" key="6">
    <source>
        <dbReference type="ARBA" id="ARBA00022679"/>
    </source>
</evidence>
<dbReference type="EMBL" id="AIMB01000008">
    <property type="protein sequence ID" value="EJF88690.1"/>
    <property type="molecule type" value="Genomic_DNA"/>
</dbReference>
<dbReference type="RefSeq" id="WP_008039453.1">
    <property type="nucleotide sequence ID" value="NZ_JH725147.1"/>
</dbReference>
<comment type="function">
    <text evidence="15 17">Poorly processive, error-prone DNA polymerase involved in untargeted mutagenesis. Copies undamaged DNA at stalled replication forks, which arise in vivo from mismatched or misaligned primer ends. These misaligned primers can be extended by PolIV. Exhibits no 3'-5' exonuclease (proofreading) activity. May be involved in translesional synthesis, in conjunction with the beta clamp from PolIII.</text>
</comment>
<dbReference type="Pfam" id="PF11799">
    <property type="entry name" value="IMS_C"/>
    <property type="match status" value="1"/>
</dbReference>
<organism evidence="19 20">
    <name type="scientific">Bartonella tamiae Th239</name>
    <dbReference type="NCBI Taxonomy" id="1094558"/>
    <lineage>
        <taxon>Bacteria</taxon>
        <taxon>Pseudomonadati</taxon>
        <taxon>Pseudomonadota</taxon>
        <taxon>Alphaproteobacteria</taxon>
        <taxon>Hyphomicrobiales</taxon>
        <taxon>Bartonellaceae</taxon>
        <taxon>Bartonella</taxon>
    </lineage>
</organism>
<evidence type="ECO:0000256" key="4">
    <source>
        <dbReference type="ARBA" id="ARBA00022457"/>
    </source>
</evidence>
<gene>
    <name evidence="17" type="primary">dinB</name>
    <name evidence="19" type="ORF">ME5_01241</name>
</gene>
<dbReference type="PATRIC" id="fig|1094558.3.peg.1340"/>
<dbReference type="NCBIfam" id="NF002751">
    <property type="entry name" value="PRK02794.1"/>
    <property type="match status" value="1"/>
</dbReference>
<keyword evidence="14 17" id="KW-0234">DNA repair</keyword>
<evidence type="ECO:0000259" key="18">
    <source>
        <dbReference type="PROSITE" id="PS50173"/>
    </source>
</evidence>
<evidence type="ECO:0000256" key="17">
    <source>
        <dbReference type="HAMAP-Rule" id="MF_01113"/>
    </source>
</evidence>
<evidence type="ECO:0000256" key="12">
    <source>
        <dbReference type="ARBA" id="ARBA00022932"/>
    </source>
</evidence>
<keyword evidence="6 17" id="KW-0808">Transferase</keyword>
<dbReference type="Pfam" id="PF00817">
    <property type="entry name" value="IMS"/>
    <property type="match status" value="1"/>
</dbReference>
<dbReference type="STRING" id="1094558.ME5_01241"/>
<dbReference type="InterPro" id="IPR053848">
    <property type="entry name" value="IMS_HHH_1"/>
</dbReference>
<accession>J1JVU9</accession>
<dbReference type="GO" id="GO:0003887">
    <property type="term" value="F:DNA-directed DNA polymerase activity"/>
    <property type="evidence" value="ECO:0007669"/>
    <property type="project" value="UniProtKB-UniRule"/>
</dbReference>
<dbReference type="PROSITE" id="PS50173">
    <property type="entry name" value="UMUC"/>
    <property type="match status" value="1"/>
</dbReference>
<dbReference type="InterPro" id="IPR036775">
    <property type="entry name" value="DNA_pol_Y-fam_lit_finger_sf"/>
</dbReference>
<dbReference type="GO" id="GO:0006261">
    <property type="term" value="P:DNA-templated DNA replication"/>
    <property type="evidence" value="ECO:0007669"/>
    <property type="project" value="UniProtKB-UniRule"/>
</dbReference>
<dbReference type="Pfam" id="PF21999">
    <property type="entry name" value="IMS_HHH_1"/>
    <property type="match status" value="1"/>
</dbReference>
<feature type="active site" evidence="17">
    <location>
        <position position="145"/>
    </location>
</feature>
<dbReference type="GO" id="GO:0009432">
    <property type="term" value="P:SOS response"/>
    <property type="evidence" value="ECO:0007669"/>
    <property type="project" value="TreeGrafter"/>
</dbReference>
<comment type="catalytic activity">
    <reaction evidence="16 17">
        <text>DNA(n) + a 2'-deoxyribonucleoside 5'-triphosphate = DNA(n+1) + diphosphate</text>
        <dbReference type="Rhea" id="RHEA:22508"/>
        <dbReference type="Rhea" id="RHEA-COMP:17339"/>
        <dbReference type="Rhea" id="RHEA-COMP:17340"/>
        <dbReference type="ChEBI" id="CHEBI:33019"/>
        <dbReference type="ChEBI" id="CHEBI:61560"/>
        <dbReference type="ChEBI" id="CHEBI:173112"/>
        <dbReference type="EC" id="2.7.7.7"/>
    </reaction>
</comment>
<dbReference type="OrthoDB" id="9808813at2"/>
<keyword evidence="8 17" id="KW-0235">DNA replication</keyword>
<keyword evidence="4 17" id="KW-0515">Mutator protein</keyword>
<dbReference type="SUPFAM" id="SSF100879">
    <property type="entry name" value="Lesion bypass DNA polymerase (Y-family), little finger domain"/>
    <property type="match status" value="1"/>
</dbReference>
<feature type="domain" description="UmuC" evidence="18">
    <location>
        <begin position="47"/>
        <end position="227"/>
    </location>
</feature>
<dbReference type="GO" id="GO:0005829">
    <property type="term" value="C:cytosol"/>
    <property type="evidence" value="ECO:0007669"/>
    <property type="project" value="TreeGrafter"/>
</dbReference>
<dbReference type="InterPro" id="IPR022880">
    <property type="entry name" value="DNApol_IV"/>
</dbReference>
<keyword evidence="5 17" id="KW-0963">Cytoplasm</keyword>
<comment type="subcellular location">
    <subcellularLocation>
        <location evidence="1 17">Cytoplasm</location>
    </subcellularLocation>
</comment>
<dbReference type="AlphaFoldDB" id="J1JVU9"/>
<dbReference type="InterPro" id="IPR043502">
    <property type="entry name" value="DNA/RNA_pol_sf"/>
</dbReference>
<evidence type="ECO:0000256" key="8">
    <source>
        <dbReference type="ARBA" id="ARBA00022705"/>
    </source>
</evidence>
<evidence type="ECO:0000256" key="5">
    <source>
        <dbReference type="ARBA" id="ARBA00022490"/>
    </source>
</evidence>
<keyword evidence="11 17" id="KW-0460">Magnesium</keyword>
<dbReference type="InterPro" id="IPR050116">
    <property type="entry name" value="DNA_polymerase-Y"/>
</dbReference>
<evidence type="ECO:0000256" key="16">
    <source>
        <dbReference type="ARBA" id="ARBA00049244"/>
    </source>
</evidence>
<reference evidence="19 20" key="1">
    <citation type="submission" date="2012-03" db="EMBL/GenBank/DDBJ databases">
        <title>The Genome Sequence of Bartonella tamiae Th239.</title>
        <authorList>
            <consortium name="The Broad Institute Genome Sequencing Platform"/>
            <consortium name="The Broad Institute Genome Sequencing Center for Infectious Disease"/>
            <person name="Feldgarden M."/>
            <person name="Kirby J."/>
            <person name="Kosoy M."/>
            <person name="Birtles R."/>
            <person name="Probert W.S."/>
            <person name="Chiaraviglio L."/>
            <person name="Young S.K."/>
            <person name="Zeng Q."/>
            <person name="Gargeya S."/>
            <person name="Fitzgerald M."/>
            <person name="Haas B."/>
            <person name="Abouelleil A."/>
            <person name="Alvarado L."/>
            <person name="Arachchi H.M."/>
            <person name="Berlin A."/>
            <person name="Chapman S.B."/>
            <person name="Gearin G."/>
            <person name="Goldberg J."/>
            <person name="Griggs A."/>
            <person name="Gujja S."/>
            <person name="Hansen M."/>
            <person name="Heiman D."/>
            <person name="Howarth C."/>
            <person name="Larimer J."/>
            <person name="Lui A."/>
            <person name="MacDonald P.J.P."/>
            <person name="McCowen C."/>
            <person name="Montmayeur A."/>
            <person name="Murphy C."/>
            <person name="Neiman D."/>
            <person name="Pearson M."/>
            <person name="Priest M."/>
            <person name="Roberts A."/>
            <person name="Saif S."/>
            <person name="Shea T."/>
            <person name="Sisk P."/>
            <person name="Stolte C."/>
            <person name="Sykes S."/>
            <person name="Wortman J."/>
            <person name="Nusbaum C."/>
            <person name="Birren B."/>
        </authorList>
    </citation>
    <scope>NUCLEOTIDE SEQUENCE [LARGE SCALE GENOMIC DNA]</scope>
    <source>
        <strain evidence="19 20">Th239</strain>
    </source>
</reference>
<comment type="cofactor">
    <cofactor evidence="17">
        <name>Mg(2+)</name>
        <dbReference type="ChEBI" id="CHEBI:18420"/>
    </cofactor>
    <text evidence="17">Binds 2 magnesium ions per subunit.</text>
</comment>
<dbReference type="EC" id="2.7.7.7" evidence="17"/>
<sequence length="434" mass="49017">MELSTFNQSEHGFCRDCLTQQKSHDKRCYRCGSPRLLRHEELYNLSLAHIDCDAFYASIEKRDDPSLRHQPLIIGGGTRGVVSTACYIARIKGVRSAMPMFKALQLCPNAVVIPPNMDKYRRVSHEIQNLMLELTPLVEPISIDEAFLDLTGTEKLHKAPSAYVLANLVQRIEKKIGITVSVGLSYCKLLAKVASDLDKPKGFSVIGRKEAKSFLAQRPVTTIWGIGKKTAQNLANDGIVTVGQLQQIELSTLLLHYGQLGQRLYSLSRGIDERKVIPKHDSKSVSAETTFQQDFNKREDLVPILRKLAEKVSFRLKQNHLIGHTIVLKLKTQNFQSRTRNRQLKEPTQLADQIFKIGLELLEKELNGSAFRLIGIGVHQLKDFSHVEMLESLIDDNDVKKRAAAESAMDIIRHKFGNTFIETGYTFNNKNKNI</sequence>
<evidence type="ECO:0000256" key="11">
    <source>
        <dbReference type="ARBA" id="ARBA00022842"/>
    </source>
</evidence>
<protein>
    <recommendedName>
        <fullName evidence="17">DNA polymerase IV</fullName>
        <shortName evidence="17">Pol IV</shortName>
        <ecNumber evidence="17">2.7.7.7</ecNumber>
    </recommendedName>
</protein>
<feature type="binding site" evidence="17">
    <location>
        <position position="144"/>
    </location>
    <ligand>
        <name>Mg(2+)</name>
        <dbReference type="ChEBI" id="CHEBI:18420"/>
    </ligand>
</feature>
<comment type="similarity">
    <text evidence="2 17">Belongs to the DNA polymerase type-Y family.</text>
</comment>
<keyword evidence="9 17" id="KW-0479">Metal-binding</keyword>
<dbReference type="PANTHER" id="PTHR11076:SF33">
    <property type="entry name" value="DNA POLYMERASE KAPPA"/>
    <property type="match status" value="1"/>
</dbReference>
<dbReference type="HAMAP" id="MF_01113">
    <property type="entry name" value="DNApol_IV"/>
    <property type="match status" value="1"/>
</dbReference>
<comment type="subunit">
    <text evidence="3 17">Monomer.</text>
</comment>
<dbReference type="Gene3D" id="1.10.150.20">
    <property type="entry name" value="5' to 3' exonuclease, C-terminal subdomain"/>
    <property type="match status" value="1"/>
</dbReference>
<evidence type="ECO:0000256" key="9">
    <source>
        <dbReference type="ARBA" id="ARBA00022723"/>
    </source>
</evidence>
<dbReference type="eggNOG" id="COG0389">
    <property type="taxonomic scope" value="Bacteria"/>
</dbReference>
<evidence type="ECO:0000256" key="1">
    <source>
        <dbReference type="ARBA" id="ARBA00004496"/>
    </source>
</evidence>
<dbReference type="Proteomes" id="UP000008952">
    <property type="component" value="Unassembled WGS sequence"/>
</dbReference>